<name>A0ABR4M0N8_9EURO</name>
<reference evidence="2 3" key="1">
    <citation type="submission" date="2024-07" db="EMBL/GenBank/DDBJ databases">
        <title>Section-level genome sequencing and comparative genomics of Aspergillus sections Usti and Cavernicolus.</title>
        <authorList>
            <consortium name="Lawrence Berkeley National Laboratory"/>
            <person name="Nybo J.L."/>
            <person name="Vesth T.C."/>
            <person name="Theobald S."/>
            <person name="Frisvad J.C."/>
            <person name="Larsen T.O."/>
            <person name="Kjaerboelling I."/>
            <person name="Rothschild-Mancinelli K."/>
            <person name="Lyhne E.K."/>
            <person name="Kogle M.E."/>
            <person name="Barry K."/>
            <person name="Clum A."/>
            <person name="Na H."/>
            <person name="Ledsgaard L."/>
            <person name="Lin J."/>
            <person name="Lipzen A."/>
            <person name="Kuo A."/>
            <person name="Riley R."/>
            <person name="Mondo S."/>
            <person name="Labutti K."/>
            <person name="Haridas S."/>
            <person name="Pangalinan J."/>
            <person name="Salamov A.A."/>
            <person name="Simmons B.A."/>
            <person name="Magnuson J.K."/>
            <person name="Chen J."/>
            <person name="Drula E."/>
            <person name="Henrissat B."/>
            <person name="Wiebenga A."/>
            <person name="Lubbers R.J."/>
            <person name="Gomes A.C."/>
            <person name="Macurrencykelacurrency M.R."/>
            <person name="Stajich J."/>
            <person name="Grigoriev I.V."/>
            <person name="Mortensen U.H."/>
            <person name="De Vries R.P."/>
            <person name="Baker S.E."/>
            <person name="Andersen M.R."/>
        </authorList>
    </citation>
    <scope>NUCLEOTIDE SEQUENCE [LARGE SCALE GENOMIC DNA]</scope>
    <source>
        <strain evidence="2 3">CBS 449.75</strain>
    </source>
</reference>
<comment type="caution">
    <text evidence="2">The sequence shown here is derived from an EMBL/GenBank/DDBJ whole genome shotgun (WGS) entry which is preliminary data.</text>
</comment>
<keyword evidence="3" id="KW-1185">Reference proteome</keyword>
<gene>
    <name evidence="2" type="ORF">BJX67DRAFT_281561</name>
</gene>
<proteinExistence type="predicted"/>
<dbReference type="GeneID" id="98141742"/>
<evidence type="ECO:0000313" key="3">
    <source>
        <dbReference type="Proteomes" id="UP001610432"/>
    </source>
</evidence>
<organism evidence="2 3">
    <name type="scientific">Aspergillus lucknowensis</name>
    <dbReference type="NCBI Taxonomy" id="176173"/>
    <lineage>
        <taxon>Eukaryota</taxon>
        <taxon>Fungi</taxon>
        <taxon>Dikarya</taxon>
        <taxon>Ascomycota</taxon>
        <taxon>Pezizomycotina</taxon>
        <taxon>Eurotiomycetes</taxon>
        <taxon>Eurotiomycetidae</taxon>
        <taxon>Eurotiales</taxon>
        <taxon>Aspergillaceae</taxon>
        <taxon>Aspergillus</taxon>
        <taxon>Aspergillus subgen. Nidulantes</taxon>
    </lineage>
</organism>
<dbReference type="Proteomes" id="UP001610432">
    <property type="component" value="Unassembled WGS sequence"/>
</dbReference>
<protein>
    <submittedName>
        <fullName evidence="2">Uncharacterized protein</fullName>
    </submittedName>
</protein>
<sequence length="59" mass="6903">MDSPKVPLVVPSIFNFPAALLLPIWGLAVRKPWKDGFRDVERKREGPHWAPGRRHMRSW</sequence>
<keyword evidence="1" id="KW-0472">Membrane</keyword>
<feature type="transmembrane region" description="Helical" evidence="1">
    <location>
        <begin position="6"/>
        <end position="28"/>
    </location>
</feature>
<evidence type="ECO:0000256" key="1">
    <source>
        <dbReference type="SAM" id="Phobius"/>
    </source>
</evidence>
<dbReference type="EMBL" id="JBFXLQ010000006">
    <property type="protein sequence ID" value="KAL2870380.1"/>
    <property type="molecule type" value="Genomic_DNA"/>
</dbReference>
<keyword evidence="1" id="KW-1133">Transmembrane helix</keyword>
<dbReference type="RefSeq" id="XP_070889359.1">
    <property type="nucleotide sequence ID" value="XM_071026670.1"/>
</dbReference>
<keyword evidence="1" id="KW-0812">Transmembrane</keyword>
<accession>A0ABR4M0N8</accession>
<evidence type="ECO:0000313" key="2">
    <source>
        <dbReference type="EMBL" id="KAL2870380.1"/>
    </source>
</evidence>